<name>A0ABM5N1G3_EMTOG</name>
<accession>A0ABM5N1G3</accession>
<dbReference type="Proteomes" id="UP000002875">
    <property type="component" value="Chromosome"/>
</dbReference>
<dbReference type="InterPro" id="IPR017853">
    <property type="entry name" value="GH"/>
</dbReference>
<sequence>MTPDTYTQASMFDLWRQNHYLYKDKYTSHQTSYIENLLPEIAVQLNVYEVLDILQRRFGTDIIQRAIDPEKGIESPLQNHTDSTWLKKSNMVGINVRTIHNFFNVIKYAFTLPKAQDSIHLLPIWEPGVVGSLYGMTSFNINKEFYSSELAIAIPALNTVEKQLRFVVNILHAMGKSVGMDVIPHTDRFSEMVIAYPRFFEWVRRVGCRITSNSETIYREIEEIIWHYLGRNGTANGTPISYSKNTLFSPEIPILNDAQRLEIIFGHKDDTERRLRRRVELMHELIYQGYETLPMTMAPPYRGLHINSEEFVLDENGNRWYTYEFDEPQAMSRVFGPLTRYKFYHSKDDNSNWELDFENPNKQVWEYFCQKVYDCQREYNLDFMRGDMAHVQPRSTGVPANPDKYYDPLMAVKHYVQNKGVKYFGFFAETFLVEPDFMGYGDENDHLEAIDADSTLGDLQSSIVGSQEFMQKFVKYYDLLRTRRFAPNFTVMTADKDDPRFDEFYRTANYTRLFVSLFLTDMPSYVGLGFETRNMHLERGLNEEYTKLYVFAIRDDNDRDKVTHGPFIWGKNHYQFGLFQQMHQLAERLWDEIKGRDVNWLLYPTQEQKLMIWTLKDNPKYIFVVNLDPQYVINEDLLHEKTFNHPLNLIFSTAHYSWQHECRVYSLGD</sequence>
<dbReference type="SUPFAM" id="SSF51445">
    <property type="entry name" value="(Trans)glycosidases"/>
    <property type="match status" value="1"/>
</dbReference>
<dbReference type="Gene3D" id="3.20.20.80">
    <property type="entry name" value="Glycosidases"/>
    <property type="match status" value="1"/>
</dbReference>
<gene>
    <name evidence="1" type="ordered locus">Emtol_2096</name>
</gene>
<keyword evidence="2" id="KW-1185">Reference proteome</keyword>
<dbReference type="RefSeq" id="WP_015028932.1">
    <property type="nucleotide sequence ID" value="NC_018748.1"/>
</dbReference>
<evidence type="ECO:0000313" key="1">
    <source>
        <dbReference type="EMBL" id="AFK03234.1"/>
    </source>
</evidence>
<dbReference type="EMBL" id="CP002961">
    <property type="protein sequence ID" value="AFK03234.1"/>
    <property type="molecule type" value="Genomic_DNA"/>
</dbReference>
<proteinExistence type="predicted"/>
<reference evidence="1 2" key="1">
    <citation type="submission" date="2011-07" db="EMBL/GenBank/DDBJ databases">
        <title>The complete genome of chromosome of Emticicia oligotrophica DSM 17448.</title>
        <authorList>
            <consortium name="US DOE Joint Genome Institute (JGI-PGF)"/>
            <person name="Lucas S."/>
            <person name="Han J."/>
            <person name="Lapidus A."/>
            <person name="Bruce D."/>
            <person name="Goodwin L."/>
            <person name="Pitluck S."/>
            <person name="Peters L."/>
            <person name="Kyrpides N."/>
            <person name="Mavromatis K."/>
            <person name="Ivanova N."/>
            <person name="Ovchinnikova G."/>
            <person name="Teshima H."/>
            <person name="Detter J.C."/>
            <person name="Tapia R."/>
            <person name="Han C."/>
            <person name="Land M."/>
            <person name="Hauser L."/>
            <person name="Markowitz V."/>
            <person name="Cheng J.-F."/>
            <person name="Hugenholtz P."/>
            <person name="Woyke T."/>
            <person name="Wu D."/>
            <person name="Tindall B."/>
            <person name="Pomrenke H."/>
            <person name="Brambilla E."/>
            <person name="Klenk H.-P."/>
            <person name="Eisen J.A."/>
        </authorList>
    </citation>
    <scope>NUCLEOTIDE SEQUENCE [LARGE SCALE GENOMIC DNA]</scope>
    <source>
        <strain evidence="1 2">DSM 17448</strain>
    </source>
</reference>
<evidence type="ECO:0000313" key="2">
    <source>
        <dbReference type="Proteomes" id="UP000002875"/>
    </source>
</evidence>
<protein>
    <submittedName>
        <fullName evidence="1">Uncharacterized protein</fullName>
    </submittedName>
</protein>
<organism evidence="1 2">
    <name type="scientific">Emticicia oligotrophica (strain DSM 17448 / CIP 109782 / MTCC 6937 / GPTSA100-15)</name>
    <dbReference type="NCBI Taxonomy" id="929562"/>
    <lineage>
        <taxon>Bacteria</taxon>
        <taxon>Pseudomonadati</taxon>
        <taxon>Bacteroidota</taxon>
        <taxon>Cytophagia</taxon>
        <taxon>Cytophagales</taxon>
        <taxon>Leadbetterellaceae</taxon>
        <taxon>Emticicia</taxon>
    </lineage>
</organism>